<organism evidence="1 2">
    <name type="scientific">Pleurodeles waltl</name>
    <name type="common">Iberian ribbed newt</name>
    <dbReference type="NCBI Taxonomy" id="8319"/>
    <lineage>
        <taxon>Eukaryota</taxon>
        <taxon>Metazoa</taxon>
        <taxon>Chordata</taxon>
        <taxon>Craniata</taxon>
        <taxon>Vertebrata</taxon>
        <taxon>Euteleostomi</taxon>
        <taxon>Amphibia</taxon>
        <taxon>Batrachia</taxon>
        <taxon>Caudata</taxon>
        <taxon>Salamandroidea</taxon>
        <taxon>Salamandridae</taxon>
        <taxon>Pleurodelinae</taxon>
        <taxon>Pleurodeles</taxon>
    </lineage>
</organism>
<keyword evidence="2" id="KW-1185">Reference proteome</keyword>
<reference evidence="1" key="1">
    <citation type="journal article" date="2022" name="bioRxiv">
        <title>Sequencing and chromosome-scale assembly of the giantPleurodeles waltlgenome.</title>
        <authorList>
            <person name="Brown T."/>
            <person name="Elewa A."/>
            <person name="Iarovenko S."/>
            <person name="Subramanian E."/>
            <person name="Araus A.J."/>
            <person name="Petzold A."/>
            <person name="Susuki M."/>
            <person name="Suzuki K.-i.T."/>
            <person name="Hayashi T."/>
            <person name="Toyoda A."/>
            <person name="Oliveira C."/>
            <person name="Osipova E."/>
            <person name="Leigh N.D."/>
            <person name="Simon A."/>
            <person name="Yun M.H."/>
        </authorList>
    </citation>
    <scope>NUCLEOTIDE SEQUENCE</scope>
    <source>
        <strain evidence="1">20211129_DDA</strain>
        <tissue evidence="1">Liver</tissue>
    </source>
</reference>
<dbReference type="Proteomes" id="UP001066276">
    <property type="component" value="Chromosome 2_1"/>
</dbReference>
<dbReference type="PANTHER" id="PTHR31635">
    <property type="entry name" value="REVERSE TRANSCRIPTASE DOMAIN-CONTAINING PROTEIN-RELATED"/>
    <property type="match status" value="1"/>
</dbReference>
<comment type="caution">
    <text evidence="1">The sequence shown here is derived from an EMBL/GenBank/DDBJ whole genome shotgun (WGS) entry which is preliminary data.</text>
</comment>
<gene>
    <name evidence="1" type="ORF">NDU88_001328</name>
</gene>
<sequence>MTTFYSTLNNYLDSVQLLWLEDGHRQFLNEPFTVEDVIQINNGLPGDKAQGLDGLMAAFYNESAPLLAPHLQAMYEDSLACGILPPSLKEALIVTILKPDKDTQCCGSYRPRSMINLDDKTLANLIASQVLPLLSSAVRPDQSGFVPGRFKAHNMLTFFQLLHSIDLNLRATSVLLDTTRAINSLEWPYLFHLLTRIRIVGTFLHLIKLLYTQPVVVYVLIG</sequence>
<dbReference type="PANTHER" id="PTHR31635:SF196">
    <property type="entry name" value="REVERSE TRANSCRIPTASE DOMAIN-CONTAINING PROTEIN-RELATED"/>
    <property type="match status" value="1"/>
</dbReference>
<proteinExistence type="predicted"/>
<dbReference type="EMBL" id="JANPWB010000003">
    <property type="protein sequence ID" value="KAJ1197470.1"/>
    <property type="molecule type" value="Genomic_DNA"/>
</dbReference>
<dbReference type="AlphaFoldDB" id="A0AAV7V9W8"/>
<protein>
    <recommendedName>
        <fullName evidence="3">Reverse transcriptase domain-containing protein</fullName>
    </recommendedName>
</protein>
<evidence type="ECO:0000313" key="2">
    <source>
        <dbReference type="Proteomes" id="UP001066276"/>
    </source>
</evidence>
<evidence type="ECO:0008006" key="3">
    <source>
        <dbReference type="Google" id="ProtNLM"/>
    </source>
</evidence>
<accession>A0AAV7V9W8</accession>
<name>A0AAV7V9W8_PLEWA</name>
<evidence type="ECO:0000313" key="1">
    <source>
        <dbReference type="EMBL" id="KAJ1197470.1"/>
    </source>
</evidence>